<dbReference type="Pfam" id="PF00725">
    <property type="entry name" value="3HCDH"/>
    <property type="match status" value="1"/>
</dbReference>
<dbReference type="Pfam" id="PF08661">
    <property type="entry name" value="Rep_fac-A_3"/>
    <property type="match status" value="1"/>
</dbReference>
<dbReference type="InterPro" id="IPR006108">
    <property type="entry name" value="3HC_DH_C"/>
</dbReference>
<comment type="caution">
    <text evidence="7">The sequence shown here is derived from an EMBL/GenBank/DDBJ whole genome shotgun (WGS) entry which is preliminary data.</text>
</comment>
<feature type="domain" description="3-hydroxyacyl-CoA dehydrogenase NAD binding" evidence="6">
    <location>
        <begin position="31"/>
        <end position="154"/>
    </location>
</feature>
<dbReference type="Gene3D" id="2.40.50.140">
    <property type="entry name" value="Nucleic acid-binding proteins"/>
    <property type="match status" value="1"/>
</dbReference>
<dbReference type="InterPro" id="IPR036291">
    <property type="entry name" value="NAD(P)-bd_dom_sf"/>
</dbReference>
<dbReference type="GO" id="GO:0006281">
    <property type="term" value="P:DNA repair"/>
    <property type="evidence" value="ECO:0007669"/>
    <property type="project" value="InterPro"/>
</dbReference>
<dbReference type="PANTHER" id="PTHR48075">
    <property type="entry name" value="3-HYDROXYACYL-COA DEHYDROGENASE FAMILY PROTEIN"/>
    <property type="match status" value="1"/>
</dbReference>
<evidence type="ECO:0000256" key="3">
    <source>
        <dbReference type="ARBA" id="ARBA00023002"/>
    </source>
</evidence>
<dbReference type="Gene3D" id="2.120.10.30">
    <property type="entry name" value="TolB, C-terminal domain"/>
    <property type="match status" value="1"/>
</dbReference>
<dbReference type="GO" id="GO:0006631">
    <property type="term" value="P:fatty acid metabolic process"/>
    <property type="evidence" value="ECO:0007669"/>
    <property type="project" value="InterPro"/>
</dbReference>
<dbReference type="SUPFAM" id="SSF50249">
    <property type="entry name" value="Nucleic acid-binding proteins"/>
    <property type="match status" value="1"/>
</dbReference>
<evidence type="ECO:0000259" key="5">
    <source>
        <dbReference type="Pfam" id="PF00725"/>
    </source>
</evidence>
<dbReference type="SMART" id="SM00135">
    <property type="entry name" value="LY"/>
    <property type="match status" value="3"/>
</dbReference>
<dbReference type="GO" id="GO:0006310">
    <property type="term" value="P:DNA recombination"/>
    <property type="evidence" value="ECO:0007669"/>
    <property type="project" value="InterPro"/>
</dbReference>
<protein>
    <recommendedName>
        <fullName evidence="9">3-hydroxyacyl-CoA dehydrogenase</fullName>
    </recommendedName>
</protein>
<dbReference type="Proteomes" id="UP000758155">
    <property type="component" value="Unassembled WGS sequence"/>
</dbReference>
<dbReference type="Gene3D" id="3.40.50.720">
    <property type="entry name" value="NAD(P)-binding Rossmann-like Domain"/>
    <property type="match status" value="1"/>
</dbReference>
<dbReference type="GO" id="GO:0016616">
    <property type="term" value="F:oxidoreductase activity, acting on the CH-OH group of donors, NAD or NADP as acceptor"/>
    <property type="evidence" value="ECO:0007669"/>
    <property type="project" value="InterPro"/>
</dbReference>
<dbReference type="GO" id="GO:0003677">
    <property type="term" value="F:DNA binding"/>
    <property type="evidence" value="ECO:0007669"/>
    <property type="project" value="InterPro"/>
</dbReference>
<dbReference type="EMBL" id="SWKV01000003">
    <property type="protein sequence ID" value="KAF3046857.1"/>
    <property type="molecule type" value="Genomic_DNA"/>
</dbReference>
<sequence length="587" mass="63751">MTSPHFRMREHSEAPDSTCLQYVDENIATYKNMTTAARAGSVQVFEDLEHAVANAWLVIEAVPEKLDLKISTFATLEQIVPKDCILATNSSSYKSSEMITKISEDTKRRVLNTHYYMPPENMVVELMTDGFTDGGIFPFLSERFRESGAKPYVARKESTGFIFNRLWAAVKRETLMILSEGVSDAEEIDSLWTEMFVKGGARPCKTMDQVGLDTVAFIEGHYIAERGLSSTHTTDFLKKNYLDQGKLGNKSDKGGLYPPKSKEEITNGAADKRTLNAKTSPDRTLLVLDAGLSASEPGAGAGAVLQLSTDGSAPKTILSGQALPDGIAIDHDAKRMFWTCMGTPGKQDGAIYSANLDGSAQHTVIAPGTINTPKQLALDTAARTLYFCDREGCTVYRCAYDGSALQVLARNGGTASYTAGQANAMNWCVGIAVSRSHGRIYWSQKGPSKGGRGRIFSAAIDMPEGKTAETRGDVKCILYGLPEPIDLEIDEPHLAQFQHRIVRVLGKVVQLRGETAIIDAGGQIDVILNRDAHLAVGHAAEVIGKVDGNLAIKVQAATDFGTNIDFNAANAVVEATHRHKEIFYDDQ</sequence>
<dbReference type="Gene3D" id="1.10.1040.10">
    <property type="entry name" value="N-(1-d-carboxylethyl)-l-norvaline Dehydrogenase, domain 2"/>
    <property type="match status" value="1"/>
</dbReference>
<dbReference type="InterPro" id="IPR000033">
    <property type="entry name" value="LDLR_classB_rpt"/>
</dbReference>
<keyword evidence="8" id="KW-1185">Reference proteome</keyword>
<dbReference type="InterPro" id="IPR006176">
    <property type="entry name" value="3-OHacyl-CoA_DH_NAD-bd"/>
</dbReference>
<dbReference type="InterPro" id="IPR008927">
    <property type="entry name" value="6-PGluconate_DH-like_C_sf"/>
</dbReference>
<feature type="domain" description="3-hydroxyacyl-CoA dehydrogenase C-terminal" evidence="5">
    <location>
        <begin position="160"/>
        <end position="255"/>
    </location>
</feature>
<dbReference type="CDD" id="cd04479">
    <property type="entry name" value="RPA3"/>
    <property type="match status" value="1"/>
</dbReference>
<dbReference type="GO" id="GO:0031981">
    <property type="term" value="C:nuclear lumen"/>
    <property type="evidence" value="ECO:0007669"/>
    <property type="project" value="UniProtKB-ARBA"/>
</dbReference>
<dbReference type="SUPFAM" id="SSF63825">
    <property type="entry name" value="YWTD domain"/>
    <property type="match status" value="1"/>
</dbReference>
<dbReference type="OrthoDB" id="5958943at2759"/>
<comment type="similarity">
    <text evidence="2">Belongs to the replication factor A protein 3 family.</text>
</comment>
<comment type="subcellular location">
    <subcellularLocation>
        <location evidence="1">Nucleus</location>
    </subcellularLocation>
</comment>
<evidence type="ECO:0000313" key="8">
    <source>
        <dbReference type="Proteomes" id="UP000758155"/>
    </source>
</evidence>
<dbReference type="SUPFAM" id="SSF48179">
    <property type="entry name" value="6-phosphogluconate dehydrogenase C-terminal domain-like"/>
    <property type="match status" value="1"/>
</dbReference>
<evidence type="ECO:0000313" key="7">
    <source>
        <dbReference type="EMBL" id="KAF3046857.1"/>
    </source>
</evidence>
<dbReference type="InterPro" id="IPR013328">
    <property type="entry name" value="6PGD_dom2"/>
</dbReference>
<dbReference type="AlphaFoldDB" id="A0A9P5C6J6"/>
<dbReference type="InterPro" id="IPR011042">
    <property type="entry name" value="6-blade_b-propeller_TolB-like"/>
</dbReference>
<proteinExistence type="inferred from homology"/>
<dbReference type="GO" id="GO:0070403">
    <property type="term" value="F:NAD+ binding"/>
    <property type="evidence" value="ECO:0007669"/>
    <property type="project" value="InterPro"/>
</dbReference>
<gene>
    <name evidence="7" type="ORF">E8E12_002897</name>
</gene>
<evidence type="ECO:0000256" key="4">
    <source>
        <dbReference type="ARBA" id="ARBA00023242"/>
    </source>
</evidence>
<organism evidence="7 8">
    <name type="scientific">Didymella heteroderae</name>
    <dbReference type="NCBI Taxonomy" id="1769908"/>
    <lineage>
        <taxon>Eukaryota</taxon>
        <taxon>Fungi</taxon>
        <taxon>Dikarya</taxon>
        <taxon>Ascomycota</taxon>
        <taxon>Pezizomycotina</taxon>
        <taxon>Dothideomycetes</taxon>
        <taxon>Pleosporomycetidae</taxon>
        <taxon>Pleosporales</taxon>
        <taxon>Pleosporineae</taxon>
        <taxon>Didymellaceae</taxon>
        <taxon>Didymella</taxon>
    </lineage>
</organism>
<evidence type="ECO:0000256" key="1">
    <source>
        <dbReference type="ARBA" id="ARBA00004123"/>
    </source>
</evidence>
<dbReference type="SUPFAM" id="SSF51735">
    <property type="entry name" value="NAD(P)-binding Rossmann-fold domains"/>
    <property type="match status" value="1"/>
</dbReference>
<keyword evidence="4" id="KW-0539">Nucleus</keyword>
<evidence type="ECO:0000256" key="2">
    <source>
        <dbReference type="ARBA" id="ARBA00009761"/>
    </source>
</evidence>
<name>A0A9P5C6J6_9PLEO</name>
<dbReference type="InterPro" id="IPR012340">
    <property type="entry name" value="NA-bd_OB-fold"/>
</dbReference>
<reference evidence="7" key="1">
    <citation type="submission" date="2019-04" db="EMBL/GenBank/DDBJ databases">
        <title>Sequencing of skin fungus with MAO and IRED activity.</title>
        <authorList>
            <person name="Marsaioli A.J."/>
            <person name="Bonatto J.M.C."/>
            <person name="Reis Junior O."/>
        </authorList>
    </citation>
    <scope>NUCLEOTIDE SEQUENCE</scope>
    <source>
        <strain evidence="7">28M1</strain>
    </source>
</reference>
<evidence type="ECO:0008006" key="9">
    <source>
        <dbReference type="Google" id="ProtNLM"/>
    </source>
</evidence>
<dbReference type="Pfam" id="PF02737">
    <property type="entry name" value="3HCDH_N"/>
    <property type="match status" value="1"/>
</dbReference>
<keyword evidence="3" id="KW-0560">Oxidoreductase</keyword>
<dbReference type="InterPro" id="IPR013970">
    <property type="entry name" value="Rfa2"/>
</dbReference>
<dbReference type="PANTHER" id="PTHR48075:SF10">
    <property type="entry name" value="DEHYDROGENASE, PUTATIVE (AFU_ORTHOLOGUE AFUA_5G10070)-RELATED"/>
    <property type="match status" value="1"/>
</dbReference>
<dbReference type="GO" id="GO:0006260">
    <property type="term" value="P:DNA replication"/>
    <property type="evidence" value="ECO:0007669"/>
    <property type="project" value="InterPro"/>
</dbReference>
<evidence type="ECO:0000259" key="6">
    <source>
        <dbReference type="Pfam" id="PF02737"/>
    </source>
</evidence>
<accession>A0A9P5C6J6</accession>